<feature type="domain" description="Choice-of-anchor I" evidence="2">
    <location>
        <begin position="41"/>
        <end position="531"/>
    </location>
</feature>
<dbReference type="SUPFAM" id="SSF51004">
    <property type="entry name" value="C-terminal (heme d1) domain of cytochrome cd1-nitrite reductase"/>
    <property type="match status" value="1"/>
</dbReference>
<accession>A0ABN6H0M4</accession>
<gene>
    <name evidence="3" type="ORF">HAHE_03650</name>
</gene>
<name>A0ABN6H0M4_9BACT</name>
<proteinExistence type="predicted"/>
<dbReference type="PANTHER" id="PTHR46928">
    <property type="entry name" value="MESENCHYME-SPECIFIC CELL SURFACE GLYCOPROTEIN"/>
    <property type="match status" value="1"/>
</dbReference>
<organism evidence="3 4">
    <name type="scientific">Haloferula helveola</name>
    <dbReference type="NCBI Taxonomy" id="490095"/>
    <lineage>
        <taxon>Bacteria</taxon>
        <taxon>Pseudomonadati</taxon>
        <taxon>Verrucomicrobiota</taxon>
        <taxon>Verrucomicrobiia</taxon>
        <taxon>Verrucomicrobiales</taxon>
        <taxon>Verrucomicrobiaceae</taxon>
        <taxon>Haloferula</taxon>
    </lineage>
</organism>
<dbReference type="InterPro" id="IPR011048">
    <property type="entry name" value="Haem_d1_sf"/>
</dbReference>
<evidence type="ECO:0000313" key="4">
    <source>
        <dbReference type="Proteomes" id="UP001374893"/>
    </source>
</evidence>
<feature type="signal peptide" evidence="1">
    <location>
        <begin position="1"/>
        <end position="17"/>
    </location>
</feature>
<keyword evidence="1" id="KW-0732">Signal</keyword>
<sequence length="535" mass="57718">MISRITLAATAALTLHAAAGETLEFTPLSTVRLGDPISLFDASAAEIVKFDAASQRMFVVNGDSDSIDIFDISTPAVPVFIKSVDLSAYGNPNSVSVNPRQGVDEIAVAVGASSKDQRGTVVFLTTDGVELDAVTVGYLPDMLTYDKSGRMIVVANEAEPTEDYSFDPEGSVSIIEMRGRKRRHTEVTFSHLTEADVVGVRITGPEGTTIAQDLEPEFVAIEGRYAFVSCQENNAVAKIDLLRKSVDSILPLGRINHGLLGYAFDASDRDDMINIANWPVFGLFMPDGIATYTVGGTPGRFGLGRSEQTYFLTANEGDAREWGDYIDEDRIKDLDLDPSAFPLADVLQEDENIGRLDGITTEGDIDGDGDYDELYHFGTRSFSIFDADGHLVFDSGDMIETYLAENYPENFNCAHDENDSFDSRSDAKGAEPESVEVGTIDDCTYAFVGLERFSAIIVFDITDPTDVSIAGFAINRDFGVEFDEDDLANFPLAGDLGPEGLDFVPASKSPTGQPLLIVANEVSGTTTIYSIGAGE</sequence>
<evidence type="ECO:0000313" key="3">
    <source>
        <dbReference type="EMBL" id="BCX46457.1"/>
    </source>
</evidence>
<evidence type="ECO:0000259" key="2">
    <source>
        <dbReference type="Pfam" id="PF22494"/>
    </source>
</evidence>
<dbReference type="InterPro" id="IPR015943">
    <property type="entry name" value="WD40/YVTN_repeat-like_dom_sf"/>
</dbReference>
<evidence type="ECO:0000256" key="1">
    <source>
        <dbReference type="SAM" id="SignalP"/>
    </source>
</evidence>
<dbReference type="InterPro" id="IPR055188">
    <property type="entry name" value="Choice_anch_I"/>
</dbReference>
<dbReference type="InterPro" id="IPR052956">
    <property type="entry name" value="Mesenchyme-surface_protein"/>
</dbReference>
<reference evidence="3 4" key="1">
    <citation type="submission" date="2021-06" db="EMBL/GenBank/DDBJ databases">
        <title>Complete genome of Haloferula helveola possessing various polysaccharide degrading enzymes.</title>
        <authorList>
            <person name="Takami H."/>
            <person name="Huang C."/>
            <person name="Hamasaki K."/>
        </authorList>
    </citation>
    <scope>NUCLEOTIDE SEQUENCE [LARGE SCALE GENOMIC DNA]</scope>
    <source>
        <strain evidence="3 4">CN-1</strain>
    </source>
</reference>
<protein>
    <submittedName>
        <fullName evidence="3">Alkaline phosphatase protein</fullName>
    </submittedName>
</protein>
<dbReference type="NCBIfam" id="NF038117">
    <property type="entry name" value="choice_anch_I"/>
    <property type="match status" value="1"/>
</dbReference>
<keyword evidence="4" id="KW-1185">Reference proteome</keyword>
<dbReference type="Gene3D" id="2.130.10.10">
    <property type="entry name" value="YVTN repeat-like/Quinoprotein amine dehydrogenase"/>
    <property type="match status" value="1"/>
</dbReference>
<feature type="chain" id="PRO_5045629941" evidence="1">
    <location>
        <begin position="18"/>
        <end position="535"/>
    </location>
</feature>
<dbReference type="RefSeq" id="WP_338688084.1">
    <property type="nucleotide sequence ID" value="NZ_AP024702.1"/>
</dbReference>
<dbReference type="Proteomes" id="UP001374893">
    <property type="component" value="Chromosome"/>
</dbReference>
<dbReference type="EMBL" id="AP024702">
    <property type="protein sequence ID" value="BCX46457.1"/>
    <property type="molecule type" value="Genomic_DNA"/>
</dbReference>
<dbReference type="PANTHER" id="PTHR46928:SF1">
    <property type="entry name" value="MESENCHYME-SPECIFIC CELL SURFACE GLYCOPROTEIN"/>
    <property type="match status" value="1"/>
</dbReference>
<dbReference type="Pfam" id="PF22494">
    <property type="entry name" value="choice_anch_I"/>
    <property type="match status" value="1"/>
</dbReference>